<organism evidence="15 16">
    <name type="scientific">Soehngenia longivitae</name>
    <dbReference type="NCBI Taxonomy" id="2562294"/>
    <lineage>
        <taxon>Bacteria</taxon>
        <taxon>Bacillati</taxon>
        <taxon>Bacillota</taxon>
        <taxon>Tissierellia</taxon>
        <taxon>Tissierellales</taxon>
        <taxon>Tissierellaceae</taxon>
        <taxon>Soehngenia</taxon>
    </lineage>
</organism>
<evidence type="ECO:0000256" key="8">
    <source>
        <dbReference type="ARBA" id="ARBA00022741"/>
    </source>
</evidence>
<dbReference type="InterPro" id="IPR017665">
    <property type="entry name" value="Guanylate_kinase"/>
</dbReference>
<accession>A0A4Z0D212</accession>
<keyword evidence="10 13" id="KW-0067">ATP-binding</keyword>
<dbReference type="Proteomes" id="UP000298381">
    <property type="component" value="Unassembled WGS sequence"/>
</dbReference>
<proteinExistence type="inferred from homology"/>
<dbReference type="GO" id="GO:0005829">
    <property type="term" value="C:cytosol"/>
    <property type="evidence" value="ECO:0007669"/>
    <property type="project" value="TreeGrafter"/>
</dbReference>
<dbReference type="Gene3D" id="3.30.63.10">
    <property type="entry name" value="Guanylate Kinase phosphate binding domain"/>
    <property type="match status" value="1"/>
</dbReference>
<reference evidence="15 16" key="1">
    <citation type="submission" date="2019-03" db="EMBL/GenBank/DDBJ databases">
        <title>Draft genome sequence data and analysis of a Fermenting Bacterium, Soehngenia longevitae strain 1933PT, isolated from petroleum reservoir in Azerbaijan.</title>
        <authorList>
            <person name="Grouzdev D.S."/>
            <person name="Bidzhieva S.K."/>
            <person name="Sokolova D.S."/>
            <person name="Tourova T.P."/>
            <person name="Poltaraus A.B."/>
            <person name="Nazina T.N."/>
        </authorList>
    </citation>
    <scope>NUCLEOTIDE SEQUENCE [LARGE SCALE GENOMIC DNA]</scope>
    <source>
        <strain evidence="15 16">1933P</strain>
    </source>
</reference>
<dbReference type="AlphaFoldDB" id="A0A4Z0D212"/>
<dbReference type="PANTHER" id="PTHR23117:SF13">
    <property type="entry name" value="GUANYLATE KINASE"/>
    <property type="match status" value="1"/>
</dbReference>
<dbReference type="EMBL" id="SRIB01000011">
    <property type="protein sequence ID" value="TFZ39567.1"/>
    <property type="molecule type" value="Genomic_DNA"/>
</dbReference>
<evidence type="ECO:0000256" key="2">
    <source>
        <dbReference type="ARBA" id="ARBA00004496"/>
    </source>
</evidence>
<evidence type="ECO:0000256" key="5">
    <source>
        <dbReference type="ARBA" id="ARBA00016296"/>
    </source>
</evidence>
<dbReference type="PANTHER" id="PTHR23117">
    <property type="entry name" value="GUANYLATE KINASE-RELATED"/>
    <property type="match status" value="1"/>
</dbReference>
<evidence type="ECO:0000256" key="9">
    <source>
        <dbReference type="ARBA" id="ARBA00022777"/>
    </source>
</evidence>
<evidence type="ECO:0000256" key="4">
    <source>
        <dbReference type="ARBA" id="ARBA00012961"/>
    </source>
</evidence>
<evidence type="ECO:0000256" key="13">
    <source>
        <dbReference type="HAMAP-Rule" id="MF_00328"/>
    </source>
</evidence>
<evidence type="ECO:0000313" key="16">
    <source>
        <dbReference type="Proteomes" id="UP000298381"/>
    </source>
</evidence>
<dbReference type="RefSeq" id="WP_135271531.1">
    <property type="nucleotide sequence ID" value="NZ_SRIB01000011.1"/>
</dbReference>
<dbReference type="InterPro" id="IPR008145">
    <property type="entry name" value="GK/Ca_channel_bsu"/>
</dbReference>
<evidence type="ECO:0000259" key="14">
    <source>
        <dbReference type="PROSITE" id="PS50052"/>
    </source>
</evidence>
<protein>
    <recommendedName>
        <fullName evidence="5 13">Guanylate kinase</fullName>
        <ecNumber evidence="4 13">2.7.4.8</ecNumber>
    </recommendedName>
    <alternativeName>
        <fullName evidence="11 13">GMP kinase</fullName>
    </alternativeName>
</protein>
<dbReference type="SUPFAM" id="SSF52540">
    <property type="entry name" value="P-loop containing nucleoside triphosphate hydrolases"/>
    <property type="match status" value="1"/>
</dbReference>
<name>A0A4Z0D212_9FIRM</name>
<evidence type="ECO:0000256" key="11">
    <source>
        <dbReference type="ARBA" id="ARBA00030128"/>
    </source>
</evidence>
<evidence type="ECO:0000256" key="1">
    <source>
        <dbReference type="ARBA" id="ARBA00003531"/>
    </source>
</evidence>
<dbReference type="OrthoDB" id="9808150at2"/>
<comment type="function">
    <text evidence="1 13">Essential for recycling GMP and indirectly, cGMP.</text>
</comment>
<comment type="caution">
    <text evidence="15">The sequence shown here is derived from an EMBL/GenBank/DDBJ whole genome shotgun (WGS) entry which is preliminary data.</text>
</comment>
<keyword evidence="6 13" id="KW-0963">Cytoplasm</keyword>
<comment type="similarity">
    <text evidence="3 13">Belongs to the guanylate kinase family.</text>
</comment>
<dbReference type="SMART" id="SM00072">
    <property type="entry name" value="GuKc"/>
    <property type="match status" value="1"/>
</dbReference>
<dbReference type="FunFam" id="3.30.63.10:FF:000002">
    <property type="entry name" value="Guanylate kinase 1"/>
    <property type="match status" value="1"/>
</dbReference>
<dbReference type="NCBIfam" id="TIGR03263">
    <property type="entry name" value="guanyl_kin"/>
    <property type="match status" value="1"/>
</dbReference>
<dbReference type="PROSITE" id="PS50052">
    <property type="entry name" value="GUANYLATE_KINASE_2"/>
    <property type="match status" value="1"/>
</dbReference>
<keyword evidence="7 13" id="KW-0808">Transferase</keyword>
<comment type="subcellular location">
    <subcellularLocation>
        <location evidence="2 13">Cytoplasm</location>
    </subcellularLocation>
</comment>
<evidence type="ECO:0000256" key="7">
    <source>
        <dbReference type="ARBA" id="ARBA00022679"/>
    </source>
</evidence>
<sequence length="207" mass="23695">MSKGFLLVLSGPSGSGKGTVGKALMEKRSDIMFSVSVTTRKPRAGEENGKNYYFVSEKVFEEMVKDNKFLEYALVHNNYYGTPKDFVYEQIEKGEIVLLEIDVQGALQIKRNCKDAVFIFLLPPTMDELKNRIVKRGTESEEDINTRFENAFKELDFVGEYDFFVVNDKIEKAVEDIEAIIHAEKLRVKRQKDIKQKIISLGGIIHE</sequence>
<feature type="binding site" evidence="13">
    <location>
        <begin position="11"/>
        <end position="18"/>
    </location>
    <ligand>
        <name>ATP</name>
        <dbReference type="ChEBI" id="CHEBI:30616"/>
    </ligand>
</feature>
<keyword evidence="9 13" id="KW-0418">Kinase</keyword>
<dbReference type="HAMAP" id="MF_00328">
    <property type="entry name" value="Guanylate_kinase"/>
    <property type="match status" value="1"/>
</dbReference>
<dbReference type="InterPro" id="IPR020590">
    <property type="entry name" value="Guanylate_kinase_CS"/>
</dbReference>
<keyword evidence="8 13" id="KW-0547">Nucleotide-binding</keyword>
<dbReference type="InterPro" id="IPR008144">
    <property type="entry name" value="Guanylate_kin-like_dom"/>
</dbReference>
<dbReference type="EC" id="2.7.4.8" evidence="4 13"/>
<evidence type="ECO:0000256" key="3">
    <source>
        <dbReference type="ARBA" id="ARBA00005790"/>
    </source>
</evidence>
<feature type="domain" description="Guanylate kinase-like" evidence="14">
    <location>
        <begin position="4"/>
        <end position="182"/>
    </location>
</feature>
<dbReference type="CDD" id="cd00071">
    <property type="entry name" value="GMPK"/>
    <property type="match status" value="1"/>
</dbReference>
<dbReference type="GO" id="GO:0005524">
    <property type="term" value="F:ATP binding"/>
    <property type="evidence" value="ECO:0007669"/>
    <property type="project" value="UniProtKB-UniRule"/>
</dbReference>
<dbReference type="FunFam" id="3.40.50.300:FF:000855">
    <property type="entry name" value="Guanylate kinase"/>
    <property type="match status" value="1"/>
</dbReference>
<dbReference type="GO" id="GO:0004385">
    <property type="term" value="F:GMP kinase activity"/>
    <property type="evidence" value="ECO:0007669"/>
    <property type="project" value="UniProtKB-UniRule"/>
</dbReference>
<dbReference type="Pfam" id="PF00625">
    <property type="entry name" value="Guanylate_kin"/>
    <property type="match status" value="1"/>
</dbReference>
<dbReference type="PROSITE" id="PS00856">
    <property type="entry name" value="GUANYLATE_KINASE_1"/>
    <property type="match status" value="1"/>
</dbReference>
<keyword evidence="16" id="KW-1185">Reference proteome</keyword>
<comment type="catalytic activity">
    <reaction evidence="12 13">
        <text>GMP + ATP = GDP + ADP</text>
        <dbReference type="Rhea" id="RHEA:20780"/>
        <dbReference type="ChEBI" id="CHEBI:30616"/>
        <dbReference type="ChEBI" id="CHEBI:58115"/>
        <dbReference type="ChEBI" id="CHEBI:58189"/>
        <dbReference type="ChEBI" id="CHEBI:456216"/>
        <dbReference type="EC" id="2.7.4.8"/>
    </reaction>
</comment>
<evidence type="ECO:0000256" key="10">
    <source>
        <dbReference type="ARBA" id="ARBA00022840"/>
    </source>
</evidence>
<gene>
    <name evidence="13" type="primary">gmk</name>
    <name evidence="15" type="ORF">E4100_08045</name>
</gene>
<dbReference type="InterPro" id="IPR027417">
    <property type="entry name" value="P-loop_NTPase"/>
</dbReference>
<dbReference type="Gene3D" id="3.40.50.300">
    <property type="entry name" value="P-loop containing nucleotide triphosphate hydrolases"/>
    <property type="match status" value="1"/>
</dbReference>
<evidence type="ECO:0000256" key="12">
    <source>
        <dbReference type="ARBA" id="ARBA00048594"/>
    </source>
</evidence>
<evidence type="ECO:0000313" key="15">
    <source>
        <dbReference type="EMBL" id="TFZ39567.1"/>
    </source>
</evidence>
<evidence type="ECO:0000256" key="6">
    <source>
        <dbReference type="ARBA" id="ARBA00022490"/>
    </source>
</evidence>